<dbReference type="Gene3D" id="3.40.50.1820">
    <property type="entry name" value="alpha/beta hydrolase"/>
    <property type="match status" value="1"/>
</dbReference>
<evidence type="ECO:0000256" key="3">
    <source>
        <dbReference type="ARBA" id="ARBA00022679"/>
    </source>
</evidence>
<dbReference type="RefSeq" id="WP_229819339.1">
    <property type="nucleotide sequence ID" value="NZ_BNCI01000002.1"/>
</dbReference>
<protein>
    <submittedName>
        <fullName evidence="7">Class I poly(R)-hydroxyalkanoic acid synthase</fullName>
    </submittedName>
</protein>
<gene>
    <name evidence="7" type="ORF">GCM10017044_21200</name>
</gene>
<keyword evidence="3" id="KW-0808">Transferase</keyword>
<dbReference type="Pfam" id="PF00561">
    <property type="entry name" value="Abhydrolase_1"/>
    <property type="match status" value="1"/>
</dbReference>
<evidence type="ECO:0000259" key="6">
    <source>
        <dbReference type="Pfam" id="PF07167"/>
    </source>
</evidence>
<dbReference type="InterPro" id="IPR010963">
    <property type="entry name" value="PHA_synth_I"/>
</dbReference>
<evidence type="ECO:0000256" key="2">
    <source>
        <dbReference type="ARBA" id="ARBA00022490"/>
    </source>
</evidence>
<sequence length="600" mass="67655">MTETSTKTTESTEIPNLEDINAVLEEASRQTCNMMENFMENQPAQVRQMLDPLNLTPTMLAMTQKIAADPSALLMNQLAFFQDYMKLIQNQSQKMSGSEAEPVISPAPTDKRFKAEEWSKEAPFDFIKQSYLLASKHMLDTISSIQGLDSKDARKAEFFTRQFIDAASPSNYLLTNPVALKETMETGGENLVKGFNHLLEDFEREEGMPLLKMVDHNAFEVGKNLATAEGKVVFRNRYLELIQYAPTTENVYTTPIVIFPPWINKFYILDLSEEKSFVRWAVAQGYTVFMVSWVNPDSSYAEASLDDYLQEGYLEALHVAQEITGAPSVHTIGYCVAGTMLAATLAYLHATGNEKIIKSATFFTAQVDFEESGDLSLFVDDEQLKAIDARMAEKGYLDKRSMALTFNMLRSNDLIWSYVVNNYLLGKEPMAFDLLYWNCDSTNLPRKLHLQYLKHMYKNNDLVKPGALKLKGVPIDLGTVETPCYVQAGREDHIAPAKSVYKITDHFKGPVRFVLAGSGHIAGVVNPPSANKYQYWTNDERVQSLDEFIAGANETPGSWWGDWHKWLSKRSGKKVTARQPDRGPYPPLCDAPGEYVKVKN</sequence>
<organism evidence="7 8">
    <name type="scientific">Kordiimonas sediminis</name>
    <dbReference type="NCBI Taxonomy" id="1735581"/>
    <lineage>
        <taxon>Bacteria</taxon>
        <taxon>Pseudomonadati</taxon>
        <taxon>Pseudomonadota</taxon>
        <taxon>Alphaproteobacteria</taxon>
        <taxon>Kordiimonadales</taxon>
        <taxon>Kordiimonadaceae</taxon>
        <taxon>Kordiimonas</taxon>
    </lineage>
</organism>
<reference evidence="7" key="2">
    <citation type="submission" date="2020-09" db="EMBL/GenBank/DDBJ databases">
        <authorList>
            <person name="Sun Q."/>
            <person name="Kim S."/>
        </authorList>
    </citation>
    <scope>NUCLEOTIDE SEQUENCE</scope>
    <source>
        <strain evidence="7">KCTC 42590</strain>
    </source>
</reference>
<evidence type="ECO:0000256" key="1">
    <source>
        <dbReference type="ARBA" id="ARBA00004496"/>
    </source>
</evidence>
<feature type="domain" description="Poly-beta-hydroxybutyrate polymerase N-terminal" evidence="6">
    <location>
        <begin position="110"/>
        <end position="281"/>
    </location>
</feature>
<dbReference type="AlphaFoldDB" id="A0A919E8U4"/>
<feature type="domain" description="AB hydrolase-1" evidence="5">
    <location>
        <begin position="283"/>
        <end position="526"/>
    </location>
</feature>
<keyword evidence="4" id="KW-0012">Acyltransferase</keyword>
<dbReference type="SUPFAM" id="SSF53474">
    <property type="entry name" value="alpha/beta-Hydrolases"/>
    <property type="match status" value="1"/>
</dbReference>
<dbReference type="InterPro" id="IPR010941">
    <property type="entry name" value="PhaC_N"/>
</dbReference>
<dbReference type="InterPro" id="IPR029058">
    <property type="entry name" value="AB_hydrolase_fold"/>
</dbReference>
<dbReference type="NCBIfam" id="TIGR01838">
    <property type="entry name" value="PHA_synth_I"/>
    <property type="match status" value="1"/>
</dbReference>
<evidence type="ECO:0000256" key="4">
    <source>
        <dbReference type="ARBA" id="ARBA00023315"/>
    </source>
</evidence>
<dbReference type="Proteomes" id="UP000630923">
    <property type="component" value="Unassembled WGS sequence"/>
</dbReference>
<dbReference type="InterPro" id="IPR000073">
    <property type="entry name" value="AB_hydrolase_1"/>
</dbReference>
<evidence type="ECO:0000313" key="7">
    <source>
        <dbReference type="EMBL" id="GHF26099.1"/>
    </source>
</evidence>
<accession>A0A919E8U4</accession>
<dbReference type="EMBL" id="BNCI01000002">
    <property type="protein sequence ID" value="GHF26099.1"/>
    <property type="molecule type" value="Genomic_DNA"/>
</dbReference>
<reference evidence="7" key="1">
    <citation type="journal article" date="2014" name="Int. J. Syst. Evol. Microbiol.">
        <title>Complete genome sequence of Corynebacterium casei LMG S-19264T (=DSM 44701T), isolated from a smear-ripened cheese.</title>
        <authorList>
            <consortium name="US DOE Joint Genome Institute (JGI-PGF)"/>
            <person name="Walter F."/>
            <person name="Albersmeier A."/>
            <person name="Kalinowski J."/>
            <person name="Ruckert C."/>
        </authorList>
    </citation>
    <scope>NUCLEOTIDE SEQUENCE</scope>
    <source>
        <strain evidence="7">KCTC 42590</strain>
    </source>
</reference>
<dbReference type="GO" id="GO:0016746">
    <property type="term" value="F:acyltransferase activity"/>
    <property type="evidence" value="ECO:0007669"/>
    <property type="project" value="UniProtKB-KW"/>
</dbReference>
<dbReference type="GO" id="GO:0042619">
    <property type="term" value="P:poly-hydroxybutyrate biosynthetic process"/>
    <property type="evidence" value="ECO:0007669"/>
    <property type="project" value="InterPro"/>
</dbReference>
<comment type="caution">
    <text evidence="7">The sequence shown here is derived from an EMBL/GenBank/DDBJ whole genome shotgun (WGS) entry which is preliminary data.</text>
</comment>
<keyword evidence="2" id="KW-0963">Cytoplasm</keyword>
<name>A0A919E8U4_9PROT</name>
<dbReference type="PANTHER" id="PTHR36837:SF5">
    <property type="entry name" value="POLY-3-HYDROXYBUTYRATE SYNTHASE"/>
    <property type="match status" value="1"/>
</dbReference>
<keyword evidence="8" id="KW-1185">Reference proteome</keyword>
<evidence type="ECO:0000259" key="5">
    <source>
        <dbReference type="Pfam" id="PF00561"/>
    </source>
</evidence>
<dbReference type="InterPro" id="IPR051321">
    <property type="entry name" value="PHA/PHB_synthase"/>
</dbReference>
<comment type="subcellular location">
    <subcellularLocation>
        <location evidence="1">Cytoplasm</location>
    </subcellularLocation>
</comment>
<dbReference type="GO" id="GO:0005737">
    <property type="term" value="C:cytoplasm"/>
    <property type="evidence" value="ECO:0007669"/>
    <property type="project" value="UniProtKB-SubCell"/>
</dbReference>
<proteinExistence type="predicted"/>
<dbReference type="PANTHER" id="PTHR36837">
    <property type="entry name" value="POLY(3-HYDROXYALKANOATE) POLYMERASE SUBUNIT PHAC"/>
    <property type="match status" value="1"/>
</dbReference>
<evidence type="ECO:0000313" key="8">
    <source>
        <dbReference type="Proteomes" id="UP000630923"/>
    </source>
</evidence>
<dbReference type="Pfam" id="PF07167">
    <property type="entry name" value="PhaC_N"/>
    <property type="match status" value="1"/>
</dbReference>